<dbReference type="CDD" id="cd03357">
    <property type="entry name" value="LbH_MAT_GAT"/>
    <property type="match status" value="1"/>
</dbReference>
<dbReference type="RefSeq" id="WP_078667578.1">
    <property type="nucleotide sequence ID" value="NZ_FUWZ01000001.1"/>
</dbReference>
<keyword evidence="4" id="KW-0012">Acyltransferase</keyword>
<dbReference type="Pfam" id="PF14602">
    <property type="entry name" value="Hexapep_2"/>
    <property type="match status" value="1"/>
</dbReference>
<dbReference type="AlphaFoldDB" id="A0A1T4M567"/>
<evidence type="ECO:0000313" key="6">
    <source>
        <dbReference type="EMBL" id="SJZ62123.1"/>
    </source>
</evidence>
<dbReference type="EMBL" id="FUWZ01000001">
    <property type="protein sequence ID" value="SJZ62123.1"/>
    <property type="molecule type" value="Genomic_DNA"/>
</dbReference>
<dbReference type="Gene3D" id="2.160.10.10">
    <property type="entry name" value="Hexapeptide repeat proteins"/>
    <property type="match status" value="1"/>
</dbReference>
<keyword evidence="3" id="KW-0677">Repeat</keyword>
<dbReference type="Proteomes" id="UP000190367">
    <property type="component" value="Unassembled WGS sequence"/>
</dbReference>
<gene>
    <name evidence="6" type="ORF">SAMN04488128_101946</name>
</gene>
<dbReference type="GO" id="GO:0016413">
    <property type="term" value="F:O-acetyltransferase activity"/>
    <property type="evidence" value="ECO:0007669"/>
    <property type="project" value="UniProtKB-ARBA"/>
</dbReference>
<reference evidence="7" key="1">
    <citation type="submission" date="2017-02" db="EMBL/GenBank/DDBJ databases">
        <authorList>
            <person name="Varghese N."/>
            <person name="Submissions S."/>
        </authorList>
    </citation>
    <scope>NUCLEOTIDE SEQUENCE [LARGE SCALE GENOMIC DNA]</scope>
    <source>
        <strain evidence="7">DSM 22224</strain>
    </source>
</reference>
<name>A0A1T4M567_9BACT</name>
<dbReference type="SMART" id="SM01266">
    <property type="entry name" value="Mac"/>
    <property type="match status" value="1"/>
</dbReference>
<keyword evidence="2 6" id="KW-0808">Transferase</keyword>
<dbReference type="SUPFAM" id="SSF51161">
    <property type="entry name" value="Trimeric LpxA-like enzymes"/>
    <property type="match status" value="1"/>
</dbReference>
<feature type="domain" description="Maltose/galactoside acetyltransferase" evidence="5">
    <location>
        <begin position="5"/>
        <end position="59"/>
    </location>
</feature>
<dbReference type="FunFam" id="2.160.10.10:FF:000008">
    <property type="entry name" value="Maltose O-acetyltransferase"/>
    <property type="match status" value="1"/>
</dbReference>
<evidence type="ECO:0000259" key="5">
    <source>
        <dbReference type="SMART" id="SM01266"/>
    </source>
</evidence>
<dbReference type="STRING" id="634771.SAMN04488128_101946"/>
<organism evidence="6 7">
    <name type="scientific">Chitinophaga eiseniae</name>
    <dbReference type="NCBI Taxonomy" id="634771"/>
    <lineage>
        <taxon>Bacteria</taxon>
        <taxon>Pseudomonadati</taxon>
        <taxon>Bacteroidota</taxon>
        <taxon>Chitinophagia</taxon>
        <taxon>Chitinophagales</taxon>
        <taxon>Chitinophagaceae</taxon>
        <taxon>Chitinophaga</taxon>
    </lineage>
</organism>
<dbReference type="InterPro" id="IPR051159">
    <property type="entry name" value="Hexapeptide_acetyltransf"/>
</dbReference>
<dbReference type="GO" id="GO:0005829">
    <property type="term" value="C:cytosol"/>
    <property type="evidence" value="ECO:0007669"/>
    <property type="project" value="TreeGrafter"/>
</dbReference>
<evidence type="ECO:0000256" key="3">
    <source>
        <dbReference type="ARBA" id="ARBA00022737"/>
    </source>
</evidence>
<dbReference type="InterPro" id="IPR011004">
    <property type="entry name" value="Trimer_LpxA-like_sf"/>
</dbReference>
<dbReference type="InterPro" id="IPR001451">
    <property type="entry name" value="Hexapep"/>
</dbReference>
<dbReference type="InterPro" id="IPR024688">
    <property type="entry name" value="Mac_dom"/>
</dbReference>
<dbReference type="PANTHER" id="PTHR23416:SF23">
    <property type="entry name" value="ACETYLTRANSFERASE C18B11.09C-RELATED"/>
    <property type="match status" value="1"/>
</dbReference>
<dbReference type="PANTHER" id="PTHR23416">
    <property type="entry name" value="SIALIC ACID SYNTHASE-RELATED"/>
    <property type="match status" value="1"/>
</dbReference>
<sequence>MKSEKEKMIAGELYDASDPELHAERTRAKKLLHRLNVTEYLVTDSTREVLRELVPHTAGRLYIEPPFHCDYGYNIICGNQVYFNVNCVVLDVCPVTIGNNVMVGPAAQIYTATHPLDKVHRRSEEYGKPVVIGDDCWIGGRAIICPGVTIGSGSVVAAGAVVTKDVPENSLVAGNPAKVIRNIA</sequence>
<evidence type="ECO:0000256" key="1">
    <source>
        <dbReference type="ARBA" id="ARBA00007274"/>
    </source>
</evidence>
<proteinExistence type="inferred from homology"/>
<keyword evidence="7" id="KW-1185">Reference proteome</keyword>
<accession>A0A1T4M567</accession>
<evidence type="ECO:0000313" key="7">
    <source>
        <dbReference type="Proteomes" id="UP000190367"/>
    </source>
</evidence>
<protein>
    <submittedName>
        <fullName evidence="6">Maltose O-acetyltransferase</fullName>
    </submittedName>
</protein>
<dbReference type="PROSITE" id="PS00101">
    <property type="entry name" value="HEXAPEP_TRANSFERASES"/>
    <property type="match status" value="1"/>
</dbReference>
<comment type="similarity">
    <text evidence="1">Belongs to the transferase hexapeptide repeat family.</text>
</comment>
<dbReference type="InterPro" id="IPR018357">
    <property type="entry name" value="Hexapep_transf_CS"/>
</dbReference>
<evidence type="ECO:0000256" key="4">
    <source>
        <dbReference type="ARBA" id="ARBA00023315"/>
    </source>
</evidence>
<dbReference type="Pfam" id="PF12464">
    <property type="entry name" value="Mac"/>
    <property type="match status" value="1"/>
</dbReference>
<dbReference type="OrthoDB" id="9812571at2"/>
<evidence type="ECO:0000256" key="2">
    <source>
        <dbReference type="ARBA" id="ARBA00022679"/>
    </source>
</evidence>